<feature type="region of interest" description="Disordered" evidence="1">
    <location>
        <begin position="179"/>
        <end position="203"/>
    </location>
</feature>
<feature type="region of interest" description="Disordered" evidence="1">
    <location>
        <begin position="97"/>
        <end position="124"/>
    </location>
</feature>
<dbReference type="AlphaFoldDB" id="S9V106"/>
<proteinExistence type="predicted"/>
<dbReference type="Gene3D" id="1.20.1050.10">
    <property type="match status" value="1"/>
</dbReference>
<name>S9V106_9TRYP</name>
<sequence length="250" mass="27440">METLAEPLRFADNILKSTKGSAPAAAELRRVRHWITHHFQGASFALINSTPGNAYYGFDYVAPEGQRQSMVYKVFGSAALYLLATLKIKPKVQHLAPDPRAAADTNQNNNNNNNNNTNNKNVVASGGDISGVEEAKDVMRRYFEVHAAPGTAAARYPADPKAWLRTEIDVFLSLRPPRAAASQPRRQAAEPQEPPALADFHGGDAPDLADIEMYGVTRVVAAHPVFGPVLRSCAPFRAWEEKMESYMQPL</sequence>
<protein>
    <submittedName>
        <fullName evidence="2">Uncharacterized protein</fullName>
    </submittedName>
</protein>
<keyword evidence="3" id="KW-1185">Reference proteome</keyword>
<dbReference type="PANTHER" id="PTHR12782">
    <property type="entry name" value="MICROSOMAL PROSTAGLANDIN E SYNTHASE-2"/>
    <property type="match status" value="1"/>
</dbReference>
<feature type="compositionally biased region" description="Low complexity" evidence="1">
    <location>
        <begin position="106"/>
        <end position="121"/>
    </location>
</feature>
<dbReference type="InterPro" id="IPR036282">
    <property type="entry name" value="Glutathione-S-Trfase_C_sf"/>
</dbReference>
<dbReference type="SUPFAM" id="SSF47616">
    <property type="entry name" value="GST C-terminal domain-like"/>
    <property type="match status" value="1"/>
</dbReference>
<reference evidence="2 3" key="1">
    <citation type="journal article" date="2013" name="PLoS ONE">
        <title>Predicting the Proteins of Angomonas deanei, Strigomonas culicis and Their Respective Endosymbionts Reveals New Aspects of the Trypanosomatidae Family.</title>
        <authorList>
            <person name="Motta M.C."/>
            <person name="Martins A.C."/>
            <person name="de Souza S.S."/>
            <person name="Catta-Preta C.M."/>
            <person name="Silva R."/>
            <person name="Klein C.C."/>
            <person name="de Almeida L.G."/>
            <person name="de Lima Cunha O."/>
            <person name="Ciapina L.P."/>
            <person name="Brocchi M."/>
            <person name="Colabardini A.C."/>
            <person name="de Araujo Lima B."/>
            <person name="Machado C.R."/>
            <person name="de Almeida Soares C.M."/>
            <person name="Probst C.M."/>
            <person name="de Menezes C.B."/>
            <person name="Thompson C.E."/>
            <person name="Bartholomeu D.C."/>
            <person name="Gradia D.F."/>
            <person name="Pavoni D.P."/>
            <person name="Grisard E.C."/>
            <person name="Fantinatti-Garboggini F."/>
            <person name="Marchini F.K."/>
            <person name="Rodrigues-Luiz G.F."/>
            <person name="Wagner G."/>
            <person name="Goldman G.H."/>
            <person name="Fietto J.L."/>
            <person name="Elias M.C."/>
            <person name="Goldman M.H."/>
            <person name="Sagot M.F."/>
            <person name="Pereira M."/>
            <person name="Stoco P.H."/>
            <person name="de Mendonca-Neto R.P."/>
            <person name="Teixeira S.M."/>
            <person name="Maciel T.E."/>
            <person name="de Oliveira Mendes T.A."/>
            <person name="Urmenyi T.P."/>
            <person name="de Souza W."/>
            <person name="Schenkman S."/>
            <person name="de Vasconcelos A.T."/>
        </authorList>
    </citation>
    <scope>NUCLEOTIDE SEQUENCE [LARGE SCALE GENOMIC DNA]</scope>
</reference>
<evidence type="ECO:0000256" key="1">
    <source>
        <dbReference type="SAM" id="MobiDB-lite"/>
    </source>
</evidence>
<dbReference type="EMBL" id="ATMH01001419">
    <property type="protein sequence ID" value="EPY34683.1"/>
    <property type="molecule type" value="Genomic_DNA"/>
</dbReference>
<accession>S9V106</accession>
<dbReference type="OrthoDB" id="423541at2759"/>
<dbReference type="GO" id="GO:0005739">
    <property type="term" value="C:mitochondrion"/>
    <property type="evidence" value="ECO:0007669"/>
    <property type="project" value="TreeGrafter"/>
</dbReference>
<evidence type="ECO:0000313" key="2">
    <source>
        <dbReference type="EMBL" id="EPY34683.1"/>
    </source>
</evidence>
<comment type="caution">
    <text evidence="2">The sequence shown here is derived from an EMBL/GenBank/DDBJ whole genome shotgun (WGS) entry which is preliminary data.</text>
</comment>
<dbReference type="PANTHER" id="PTHR12782:SF5">
    <property type="entry name" value="PROSTAGLANDIN E SYNTHASE 2"/>
    <property type="match status" value="1"/>
</dbReference>
<evidence type="ECO:0000313" key="3">
    <source>
        <dbReference type="Proteomes" id="UP000015354"/>
    </source>
</evidence>
<organism evidence="2 3">
    <name type="scientific">Strigomonas culicis</name>
    <dbReference type="NCBI Taxonomy" id="28005"/>
    <lineage>
        <taxon>Eukaryota</taxon>
        <taxon>Discoba</taxon>
        <taxon>Euglenozoa</taxon>
        <taxon>Kinetoplastea</taxon>
        <taxon>Metakinetoplastina</taxon>
        <taxon>Trypanosomatida</taxon>
        <taxon>Trypanosomatidae</taxon>
        <taxon>Strigomonadinae</taxon>
        <taxon>Strigomonas</taxon>
    </lineage>
</organism>
<gene>
    <name evidence="2" type="ORF">STCU_01419</name>
</gene>
<feature type="compositionally biased region" description="Low complexity" evidence="1">
    <location>
        <begin position="179"/>
        <end position="191"/>
    </location>
</feature>
<dbReference type="Proteomes" id="UP000015354">
    <property type="component" value="Unassembled WGS sequence"/>
</dbReference>